<dbReference type="EC" id="3.5.4.5" evidence="3"/>
<comment type="cofactor">
    <cofactor evidence="8">
        <name>Zn(2+)</name>
        <dbReference type="ChEBI" id="CHEBI:29105"/>
    </cofactor>
    <text evidence="8">Binds 1 zinc ion.</text>
</comment>
<dbReference type="NCBIfam" id="TIGR01355">
    <property type="entry name" value="cyt_deam_dimer"/>
    <property type="match status" value="1"/>
</dbReference>
<evidence type="ECO:0000256" key="7">
    <source>
        <dbReference type="PIRSR" id="PIRSR006334-1"/>
    </source>
</evidence>
<dbReference type="GeneID" id="105117901"/>
<dbReference type="Pfam" id="PF00383">
    <property type="entry name" value="dCMP_cyt_deam_1"/>
    <property type="match status" value="1"/>
</dbReference>
<feature type="domain" description="CMP/dCMP-type deaminase" evidence="9">
    <location>
        <begin position="43"/>
        <end position="179"/>
    </location>
</feature>
<feature type="binding site" evidence="8">
    <location>
        <position position="98"/>
    </location>
    <ligand>
        <name>Zn(2+)</name>
        <dbReference type="ChEBI" id="CHEBI:29105"/>
        <note>catalytic</note>
    </ligand>
</feature>
<evidence type="ECO:0000256" key="4">
    <source>
        <dbReference type="ARBA" id="ARBA00022723"/>
    </source>
</evidence>
<dbReference type="InterPro" id="IPR013171">
    <property type="entry name" value="Cyd/dCyd_deaminase_Zn-bd"/>
</dbReference>
<accession>A0AAJ6XCN9</accession>
<evidence type="ECO:0000256" key="6">
    <source>
        <dbReference type="ARBA" id="ARBA00022833"/>
    </source>
</evidence>
<reference evidence="11" key="1">
    <citation type="submission" date="2025-08" db="UniProtKB">
        <authorList>
            <consortium name="RefSeq"/>
        </authorList>
    </citation>
    <scope>IDENTIFICATION</scope>
</reference>
<dbReference type="NCBIfam" id="NF006537">
    <property type="entry name" value="PRK09027.1"/>
    <property type="match status" value="1"/>
</dbReference>
<comment type="similarity">
    <text evidence="1">Belongs to the cytidine and deoxycytidylate deaminase family.</text>
</comment>
<dbReference type="Gene3D" id="3.40.140.10">
    <property type="entry name" value="Cytidine Deaminase, domain 2"/>
    <property type="match status" value="2"/>
</dbReference>
<protein>
    <recommendedName>
        <fullName evidence="3">cytidine deaminase</fullName>
        <ecNumber evidence="3">3.5.4.5</ecNumber>
    </recommendedName>
</protein>
<keyword evidence="5" id="KW-0378">Hydrolase</keyword>
<dbReference type="GO" id="GO:0008270">
    <property type="term" value="F:zinc ion binding"/>
    <property type="evidence" value="ECO:0007669"/>
    <property type="project" value="InterPro"/>
</dbReference>
<keyword evidence="4 8" id="KW-0479">Metal-binding</keyword>
<dbReference type="GO" id="GO:0005829">
    <property type="term" value="C:cytosol"/>
    <property type="evidence" value="ECO:0007669"/>
    <property type="project" value="TreeGrafter"/>
</dbReference>
<evidence type="ECO:0000256" key="2">
    <source>
        <dbReference type="ARBA" id="ARBA00011738"/>
    </source>
</evidence>
<dbReference type="GO" id="GO:0046135">
    <property type="term" value="P:pyrimidine nucleoside catabolic process"/>
    <property type="evidence" value="ECO:0007669"/>
    <property type="project" value="UniProtKB-ARBA"/>
</dbReference>
<dbReference type="GO" id="GO:0042803">
    <property type="term" value="F:protein homodimerization activity"/>
    <property type="evidence" value="ECO:0007669"/>
    <property type="project" value="UniProtKB-ARBA"/>
</dbReference>
<dbReference type="InterPro" id="IPR016193">
    <property type="entry name" value="Cytidine_deaminase-like"/>
</dbReference>
<feature type="binding site" evidence="8">
    <location>
        <position position="125"/>
    </location>
    <ligand>
        <name>Zn(2+)</name>
        <dbReference type="ChEBI" id="CHEBI:29105"/>
        <note>catalytic</note>
    </ligand>
</feature>
<feature type="binding site" evidence="8">
    <location>
        <position position="128"/>
    </location>
    <ligand>
        <name>Zn(2+)</name>
        <dbReference type="ChEBI" id="CHEBI:29105"/>
        <note>catalytic</note>
    </ligand>
</feature>
<dbReference type="PIRSF" id="PIRSF006334">
    <property type="entry name" value="Cdd_plus_pseudo"/>
    <property type="match status" value="1"/>
</dbReference>
<name>A0AAJ6XCN9_POPEU</name>
<evidence type="ECO:0000313" key="10">
    <source>
        <dbReference type="Proteomes" id="UP000694918"/>
    </source>
</evidence>
<feature type="active site" description="Proton donor" evidence="7">
    <location>
        <position position="100"/>
    </location>
</feature>
<dbReference type="AlphaFoldDB" id="A0AAJ6XCN9"/>
<sequence>MPHTTTAVTEKTRQDKIKPNNMDGPIFVIEASEAESMAKQSGLTVLQLLPTLVKSAQALARPSISNYRVGAVGLGSSGRIFLGGKVEFPGLPLHHSVHAEQFLITNLTLNAEPSLKYVAVSAAPCGHCRQFFQEIRHAPDIHILITGDSNSNHNYKNDLANEEQFEPMSCLLPHRFGPDDLLGKDVPLLLEPHHNNLSFLGDDKLPNGVSATFEDLKNEALEAAKKSHAPYTNCPSGLALMDCEGKVFRGSYMESAAYNPSMGPVQAALVAYVMGGKGGGLDRIVAAALVEKQGAQARQEQTARLLLKEISPKCEFMVFHCVSNSGSRPSFNNFN</sequence>
<gene>
    <name evidence="11" type="primary">LOC105117901</name>
</gene>
<dbReference type="SUPFAM" id="SSF53927">
    <property type="entry name" value="Cytidine deaminase-like"/>
    <property type="match status" value="2"/>
</dbReference>
<dbReference type="RefSeq" id="XP_011014008.1">
    <property type="nucleotide sequence ID" value="XM_011015706.1"/>
</dbReference>
<organism evidence="10 11">
    <name type="scientific">Populus euphratica</name>
    <name type="common">Euphrates poplar</name>
    <dbReference type="NCBI Taxonomy" id="75702"/>
    <lineage>
        <taxon>Eukaryota</taxon>
        <taxon>Viridiplantae</taxon>
        <taxon>Streptophyta</taxon>
        <taxon>Embryophyta</taxon>
        <taxon>Tracheophyta</taxon>
        <taxon>Spermatophyta</taxon>
        <taxon>Magnoliopsida</taxon>
        <taxon>eudicotyledons</taxon>
        <taxon>Gunneridae</taxon>
        <taxon>Pentapetalae</taxon>
        <taxon>rosids</taxon>
        <taxon>fabids</taxon>
        <taxon>Malpighiales</taxon>
        <taxon>Salicaceae</taxon>
        <taxon>Saliceae</taxon>
        <taxon>Populus</taxon>
    </lineage>
</organism>
<evidence type="ECO:0000259" key="9">
    <source>
        <dbReference type="PROSITE" id="PS51747"/>
    </source>
</evidence>
<dbReference type="PANTHER" id="PTHR11644">
    <property type="entry name" value="CYTIDINE DEAMINASE"/>
    <property type="match status" value="1"/>
</dbReference>
<comment type="subunit">
    <text evidence="2">Homodimer.</text>
</comment>
<dbReference type="PANTHER" id="PTHR11644:SF2">
    <property type="entry name" value="CYTIDINE DEAMINASE"/>
    <property type="match status" value="1"/>
</dbReference>
<keyword evidence="6 8" id="KW-0862">Zinc</keyword>
<dbReference type="CDD" id="cd01283">
    <property type="entry name" value="cytidine_deaminase"/>
    <property type="match status" value="2"/>
</dbReference>
<dbReference type="Proteomes" id="UP000694918">
    <property type="component" value="Unplaced"/>
</dbReference>
<dbReference type="InterPro" id="IPR006263">
    <property type="entry name" value="Cyt_deam_dimer"/>
</dbReference>
<proteinExistence type="inferred from homology"/>
<dbReference type="PROSITE" id="PS51747">
    <property type="entry name" value="CYT_DCMP_DEAMINASES_2"/>
    <property type="match status" value="2"/>
</dbReference>
<evidence type="ECO:0000256" key="5">
    <source>
        <dbReference type="ARBA" id="ARBA00022801"/>
    </source>
</evidence>
<evidence type="ECO:0000313" key="11">
    <source>
        <dbReference type="RefSeq" id="XP_011014008.1"/>
    </source>
</evidence>
<keyword evidence="10" id="KW-1185">Reference proteome</keyword>
<evidence type="ECO:0000256" key="3">
    <source>
        <dbReference type="ARBA" id="ARBA00012783"/>
    </source>
</evidence>
<dbReference type="FunFam" id="3.40.140.10:FF:000006">
    <property type="entry name" value="Cytidine deaminase"/>
    <property type="match status" value="1"/>
</dbReference>
<evidence type="ECO:0000256" key="8">
    <source>
        <dbReference type="PIRSR" id="PIRSR006334-3"/>
    </source>
</evidence>
<dbReference type="InterPro" id="IPR050202">
    <property type="entry name" value="Cyt/Deoxycyt_deaminase"/>
</dbReference>
<dbReference type="InterPro" id="IPR002125">
    <property type="entry name" value="CMP_dCMP_dom"/>
</dbReference>
<dbReference type="GO" id="GO:0004126">
    <property type="term" value="F:cytidine deaminase activity"/>
    <property type="evidence" value="ECO:0007669"/>
    <property type="project" value="UniProtKB-EC"/>
</dbReference>
<dbReference type="FunFam" id="3.40.140.10:FF:000041">
    <property type="entry name" value="Cytidine deaminase"/>
    <property type="match status" value="1"/>
</dbReference>
<evidence type="ECO:0000256" key="1">
    <source>
        <dbReference type="ARBA" id="ARBA00006576"/>
    </source>
</evidence>
<dbReference type="KEGG" id="peu:105117901"/>
<dbReference type="Pfam" id="PF08211">
    <property type="entry name" value="dCMP_cyt_deam_2"/>
    <property type="match status" value="1"/>
</dbReference>
<feature type="domain" description="CMP/dCMP-type deaminase" evidence="9">
    <location>
        <begin position="211"/>
        <end position="330"/>
    </location>
</feature>